<organism evidence="1 2">
    <name type="scientific">Phragmitibacter flavus</name>
    <dbReference type="NCBI Taxonomy" id="2576071"/>
    <lineage>
        <taxon>Bacteria</taxon>
        <taxon>Pseudomonadati</taxon>
        <taxon>Verrucomicrobiota</taxon>
        <taxon>Verrucomicrobiia</taxon>
        <taxon>Verrucomicrobiales</taxon>
        <taxon>Verrucomicrobiaceae</taxon>
        <taxon>Phragmitibacter</taxon>
    </lineage>
</organism>
<reference evidence="1 2" key="1">
    <citation type="submission" date="2019-05" db="EMBL/GenBank/DDBJ databases">
        <title>Verrucobacter flavum gen. nov., sp. nov. a new member of the family Verrucomicrobiaceae.</title>
        <authorList>
            <person name="Szuroczki S."/>
            <person name="Abbaszade G."/>
            <person name="Szabo A."/>
            <person name="Felfoldi T."/>
            <person name="Schumann P."/>
            <person name="Boka K."/>
            <person name="Keki Z."/>
            <person name="Toumi M."/>
            <person name="Toth E."/>
        </authorList>
    </citation>
    <scope>NUCLEOTIDE SEQUENCE [LARGE SCALE GENOMIC DNA]</scope>
    <source>
        <strain evidence="1 2">MG-N-17</strain>
    </source>
</reference>
<evidence type="ECO:0008006" key="3">
    <source>
        <dbReference type="Google" id="ProtNLM"/>
    </source>
</evidence>
<proteinExistence type="predicted"/>
<comment type="caution">
    <text evidence="1">The sequence shown here is derived from an EMBL/GenBank/DDBJ whole genome shotgun (WGS) entry which is preliminary data.</text>
</comment>
<accession>A0A5R8KJL8</accession>
<dbReference type="EMBL" id="VAUV01000004">
    <property type="protein sequence ID" value="TLD71809.1"/>
    <property type="molecule type" value="Genomic_DNA"/>
</dbReference>
<name>A0A5R8KJL8_9BACT</name>
<keyword evidence="2" id="KW-1185">Reference proteome</keyword>
<gene>
    <name evidence="1" type="ORF">FEM03_06650</name>
</gene>
<dbReference type="RefSeq" id="WP_138085405.1">
    <property type="nucleotide sequence ID" value="NZ_VAUV01000004.1"/>
</dbReference>
<sequence>MSAFWIHLAAVLMGVGGGSVIALGGDVVDATSLRGKVLAGYQGWFRAPGDAQNVGWIHWSRDDKKITAETLSVEMWPDMAEYSVEEKFAAPGWTHRDGLQAYLFSSDHPKTVKRHFKWMRDYGIDGVWLQHFVVDLPGAPAESRYESRYESRLRVLQHVRDAAKATGRVWALTFDMTGIKAAKVVDLIIPEWKKLVDAGILKDGRYVHENGKPVVMLFGLYRQSTVNDMTTEVANQLIDFFQQPGPYQAFLGGAGEWHWRRNDDPAWQKVFRRLDAISPWNPGNYEVRADGEKRATTNYWAADKAECDAHDILWIPTVYPGFGWDNLKKQAQGKSGIPRRGGNFLWEQFHELSKLGADSAMVAMFDEVDEATAIFKVTNDPPVQASLGTYEGLPSDWYLRLVGEATRRLREKVQVPPQVPIEP</sequence>
<dbReference type="AlphaFoldDB" id="A0A5R8KJL8"/>
<dbReference type="Proteomes" id="UP000306196">
    <property type="component" value="Unassembled WGS sequence"/>
</dbReference>
<dbReference type="OrthoDB" id="6387072at2"/>
<evidence type="ECO:0000313" key="1">
    <source>
        <dbReference type="EMBL" id="TLD71809.1"/>
    </source>
</evidence>
<dbReference type="CDD" id="cd11576">
    <property type="entry name" value="GH99_GH71_like_2"/>
    <property type="match status" value="1"/>
</dbReference>
<evidence type="ECO:0000313" key="2">
    <source>
        <dbReference type="Proteomes" id="UP000306196"/>
    </source>
</evidence>
<protein>
    <recommendedName>
        <fullName evidence="3">Xylosidase/arabinosidase</fullName>
    </recommendedName>
</protein>
<dbReference type="Gene3D" id="3.20.20.80">
    <property type="entry name" value="Glycosidases"/>
    <property type="match status" value="1"/>
</dbReference>